<feature type="compositionally biased region" description="Low complexity" evidence="1">
    <location>
        <begin position="168"/>
        <end position="178"/>
    </location>
</feature>
<reference evidence="3 4" key="1">
    <citation type="submission" date="2014-04" db="EMBL/GenBank/DDBJ databases">
        <authorList>
            <consortium name="DOE Joint Genome Institute"/>
            <person name="Kuo A."/>
            <person name="Kohler A."/>
            <person name="Nagy L.G."/>
            <person name="Floudas D."/>
            <person name="Copeland A."/>
            <person name="Barry K.W."/>
            <person name="Cichocki N."/>
            <person name="Veneault-Fourrey C."/>
            <person name="LaButti K."/>
            <person name="Lindquist E.A."/>
            <person name="Lipzen A."/>
            <person name="Lundell T."/>
            <person name="Morin E."/>
            <person name="Murat C."/>
            <person name="Sun H."/>
            <person name="Tunlid A."/>
            <person name="Henrissat B."/>
            <person name="Grigoriev I.V."/>
            <person name="Hibbett D.S."/>
            <person name="Martin F."/>
            <person name="Nordberg H.P."/>
            <person name="Cantor M.N."/>
            <person name="Hua S.X."/>
        </authorList>
    </citation>
    <scope>NUCLEOTIDE SEQUENCE [LARGE SCALE GENOMIC DNA]</scope>
    <source>
        <strain evidence="3 4">Foug A</strain>
    </source>
</reference>
<evidence type="ECO:0000313" key="4">
    <source>
        <dbReference type="Proteomes" id="UP000053989"/>
    </source>
</evidence>
<feature type="compositionally biased region" description="Polar residues" evidence="1">
    <location>
        <begin position="128"/>
        <end position="146"/>
    </location>
</feature>
<feature type="region of interest" description="Disordered" evidence="1">
    <location>
        <begin position="697"/>
        <end position="731"/>
    </location>
</feature>
<gene>
    <name evidence="3" type="ORF">SCLCIDRAFT_28627</name>
</gene>
<dbReference type="InParanoid" id="A0A0C2Z708"/>
<keyword evidence="2" id="KW-1133">Transmembrane helix</keyword>
<keyword evidence="4" id="KW-1185">Reference proteome</keyword>
<dbReference type="HOGENOM" id="CLU_015091_1_2_1"/>
<dbReference type="AlphaFoldDB" id="A0A0C2Z708"/>
<dbReference type="EMBL" id="KN822096">
    <property type="protein sequence ID" value="KIM57778.1"/>
    <property type="molecule type" value="Genomic_DNA"/>
</dbReference>
<organism evidence="3 4">
    <name type="scientific">Scleroderma citrinum Foug A</name>
    <dbReference type="NCBI Taxonomy" id="1036808"/>
    <lineage>
        <taxon>Eukaryota</taxon>
        <taxon>Fungi</taxon>
        <taxon>Dikarya</taxon>
        <taxon>Basidiomycota</taxon>
        <taxon>Agaricomycotina</taxon>
        <taxon>Agaricomycetes</taxon>
        <taxon>Agaricomycetidae</taxon>
        <taxon>Boletales</taxon>
        <taxon>Sclerodermatineae</taxon>
        <taxon>Sclerodermataceae</taxon>
        <taxon>Scleroderma</taxon>
    </lineage>
</organism>
<feature type="transmembrane region" description="Helical" evidence="2">
    <location>
        <begin position="653"/>
        <end position="674"/>
    </location>
</feature>
<feature type="transmembrane region" description="Helical" evidence="2">
    <location>
        <begin position="569"/>
        <end position="589"/>
    </location>
</feature>
<protein>
    <recommendedName>
        <fullName evidence="5">WW domain-containing protein</fullName>
    </recommendedName>
</protein>
<proteinExistence type="predicted"/>
<accession>A0A0C2Z708</accession>
<evidence type="ECO:0008006" key="5">
    <source>
        <dbReference type="Google" id="ProtNLM"/>
    </source>
</evidence>
<name>A0A0C2Z708_9AGAM</name>
<feature type="region of interest" description="Disordered" evidence="1">
    <location>
        <begin position="114"/>
        <end position="178"/>
    </location>
</feature>
<evidence type="ECO:0000256" key="1">
    <source>
        <dbReference type="SAM" id="MobiDB-lite"/>
    </source>
</evidence>
<evidence type="ECO:0000256" key="2">
    <source>
        <dbReference type="SAM" id="Phobius"/>
    </source>
</evidence>
<sequence length="731" mass="81479">MRQHNDSANVQESTVHPNYQPAWNNHCNEMGNLAGSGGVALRTYVWQTFGKEKETSLVMTNQRALRRILQLFKLLSSRLSHSLFYLVNLLLRLSPSLFTAKSSTARCNFSALPPRGPRVSSEGDQHGRVSSTIEPISPSQGENTSYIRPLQDSEPIPLNRDVDSGEGPSVSYPPTVPAVPAVTTTERRASSLTFAPEGSQRIPNRLPKPFGATDIDRYTGKPLIKPTNKDLPIIQAGKRVYDDSKDPSVTTSWTSCTHPEGALYFSDSHRKIFTDEDVRNIKNMDAIEKCVVQLANLAASLDITFPDSSLELVLKLVSEKDPHTKKKQFHYYFVDVNKKLLFWLSNCAPMGVFQGLKGVNEPMHIKKALEMQYWFVAQGWGHLYRKHCELYPCNRTFDIGVLNELRGLIIHANAESITSDTFLAPFEPAELSKMMDILDIVKEAVGKIDDHLVAVVAKFMGMFMHVQFLSFHGQPEARLDTDQSIYESSGHRARTSILLHIINPVFFGTPSTYSEEIKRVWDNGVDWFYNIRESVASVESTVMLAVDVSLLAVPGVDPATEAVQPVSVIAIYISVLCIIGSLFSSVILINQSRESARSSSDKVSQYMMKMTSSFLGTDILAIMYSVPLGLLVWGMILFLVGFVFVVFNSKYTATLATTGPVILVITIFAAWPVWASIDKVLKWMQVMRTISIGKSVRGRQERTRQTSRRQILPSSAEPSRGHDESLSASMA</sequence>
<evidence type="ECO:0000313" key="3">
    <source>
        <dbReference type="EMBL" id="KIM57778.1"/>
    </source>
</evidence>
<dbReference type="OrthoDB" id="2657661at2759"/>
<reference evidence="4" key="2">
    <citation type="submission" date="2015-01" db="EMBL/GenBank/DDBJ databases">
        <title>Evolutionary Origins and Diversification of the Mycorrhizal Mutualists.</title>
        <authorList>
            <consortium name="DOE Joint Genome Institute"/>
            <consortium name="Mycorrhizal Genomics Consortium"/>
            <person name="Kohler A."/>
            <person name="Kuo A."/>
            <person name="Nagy L.G."/>
            <person name="Floudas D."/>
            <person name="Copeland A."/>
            <person name="Barry K.W."/>
            <person name="Cichocki N."/>
            <person name="Veneault-Fourrey C."/>
            <person name="LaButti K."/>
            <person name="Lindquist E.A."/>
            <person name="Lipzen A."/>
            <person name="Lundell T."/>
            <person name="Morin E."/>
            <person name="Murat C."/>
            <person name="Riley R."/>
            <person name="Ohm R."/>
            <person name="Sun H."/>
            <person name="Tunlid A."/>
            <person name="Henrissat B."/>
            <person name="Grigoriev I.V."/>
            <person name="Hibbett D.S."/>
            <person name="Martin F."/>
        </authorList>
    </citation>
    <scope>NUCLEOTIDE SEQUENCE [LARGE SCALE GENOMIC DNA]</scope>
    <source>
        <strain evidence="4">Foug A</strain>
    </source>
</reference>
<feature type="transmembrane region" description="Helical" evidence="2">
    <location>
        <begin position="619"/>
        <end position="647"/>
    </location>
</feature>
<dbReference type="Proteomes" id="UP000053989">
    <property type="component" value="Unassembled WGS sequence"/>
</dbReference>
<keyword evidence="2" id="KW-0472">Membrane</keyword>
<keyword evidence="2" id="KW-0812">Transmembrane</keyword>
<dbReference type="STRING" id="1036808.A0A0C2Z708"/>